<evidence type="ECO:0000256" key="4">
    <source>
        <dbReference type="ARBA" id="ARBA00022490"/>
    </source>
</evidence>
<dbReference type="GO" id="GO:0003725">
    <property type="term" value="F:double-stranded RNA binding"/>
    <property type="evidence" value="ECO:0007669"/>
    <property type="project" value="InterPro"/>
</dbReference>
<feature type="domain" description="YrdC-like" evidence="12">
    <location>
        <begin position="13"/>
        <end position="199"/>
    </location>
</feature>
<evidence type="ECO:0000256" key="8">
    <source>
        <dbReference type="ARBA" id="ARBA00022741"/>
    </source>
</evidence>
<keyword evidence="6" id="KW-0819">tRNA processing</keyword>
<evidence type="ECO:0000256" key="6">
    <source>
        <dbReference type="ARBA" id="ARBA00022694"/>
    </source>
</evidence>
<name>A0A1F7UNS9_9BACT</name>
<dbReference type="GO" id="GO:0005524">
    <property type="term" value="F:ATP binding"/>
    <property type="evidence" value="ECO:0007669"/>
    <property type="project" value="UniProtKB-KW"/>
</dbReference>
<evidence type="ECO:0000313" key="14">
    <source>
        <dbReference type="Proteomes" id="UP000176897"/>
    </source>
</evidence>
<dbReference type="GO" id="GO:0006450">
    <property type="term" value="P:regulation of translational fidelity"/>
    <property type="evidence" value="ECO:0007669"/>
    <property type="project" value="TreeGrafter"/>
</dbReference>
<evidence type="ECO:0000259" key="12">
    <source>
        <dbReference type="PROSITE" id="PS51163"/>
    </source>
</evidence>
<dbReference type="AlphaFoldDB" id="A0A1F7UNS9"/>
<proteinExistence type="inferred from homology"/>
<dbReference type="InterPro" id="IPR050156">
    <property type="entry name" value="TC-AMP_synthase_SUA5"/>
</dbReference>
<keyword evidence="7" id="KW-0548">Nucleotidyltransferase</keyword>
<keyword evidence="4" id="KW-0963">Cytoplasm</keyword>
<dbReference type="PANTHER" id="PTHR17490">
    <property type="entry name" value="SUA5"/>
    <property type="match status" value="1"/>
</dbReference>
<evidence type="ECO:0000313" key="13">
    <source>
        <dbReference type="EMBL" id="OGL79941.1"/>
    </source>
</evidence>
<dbReference type="Gene3D" id="3.90.870.10">
    <property type="entry name" value="DHBP synthase"/>
    <property type="match status" value="1"/>
</dbReference>
<evidence type="ECO:0000256" key="7">
    <source>
        <dbReference type="ARBA" id="ARBA00022695"/>
    </source>
</evidence>
<dbReference type="STRING" id="1802401.A3B21_01445"/>
<evidence type="ECO:0000256" key="9">
    <source>
        <dbReference type="ARBA" id="ARBA00022840"/>
    </source>
</evidence>
<organism evidence="13 14">
    <name type="scientific">Candidatus Uhrbacteria bacterium RIFCSPLOWO2_01_FULL_47_24</name>
    <dbReference type="NCBI Taxonomy" id="1802401"/>
    <lineage>
        <taxon>Bacteria</taxon>
        <taxon>Candidatus Uhriibacteriota</taxon>
    </lineage>
</organism>
<evidence type="ECO:0000256" key="10">
    <source>
        <dbReference type="ARBA" id="ARBA00029774"/>
    </source>
</evidence>
<protein>
    <recommendedName>
        <fullName evidence="10">L-threonylcarbamoyladenylate synthase</fullName>
        <ecNumber evidence="3">2.7.7.87</ecNumber>
    </recommendedName>
    <alternativeName>
        <fullName evidence="10">L-threonylcarbamoyladenylate synthase</fullName>
    </alternativeName>
</protein>
<evidence type="ECO:0000256" key="3">
    <source>
        <dbReference type="ARBA" id="ARBA00012584"/>
    </source>
</evidence>
<gene>
    <name evidence="13" type="ORF">A3B21_01445</name>
</gene>
<dbReference type="EMBL" id="MGEJ01000020">
    <property type="protein sequence ID" value="OGL79941.1"/>
    <property type="molecule type" value="Genomic_DNA"/>
</dbReference>
<dbReference type="GO" id="GO:0000049">
    <property type="term" value="F:tRNA binding"/>
    <property type="evidence" value="ECO:0007669"/>
    <property type="project" value="TreeGrafter"/>
</dbReference>
<evidence type="ECO:0000256" key="2">
    <source>
        <dbReference type="ARBA" id="ARBA00007663"/>
    </source>
</evidence>
<comment type="similarity">
    <text evidence="2">Belongs to the SUA5 family.</text>
</comment>
<keyword evidence="8" id="KW-0547">Nucleotide-binding</keyword>
<evidence type="ECO:0000256" key="1">
    <source>
        <dbReference type="ARBA" id="ARBA00004496"/>
    </source>
</evidence>
<reference evidence="13 14" key="1">
    <citation type="journal article" date="2016" name="Nat. Commun.">
        <title>Thousands of microbial genomes shed light on interconnected biogeochemical processes in an aquifer system.</title>
        <authorList>
            <person name="Anantharaman K."/>
            <person name="Brown C.T."/>
            <person name="Hug L.A."/>
            <person name="Sharon I."/>
            <person name="Castelle C.J."/>
            <person name="Probst A.J."/>
            <person name="Thomas B.C."/>
            <person name="Singh A."/>
            <person name="Wilkins M.J."/>
            <person name="Karaoz U."/>
            <person name="Brodie E.L."/>
            <person name="Williams K.H."/>
            <person name="Hubbard S.S."/>
            <person name="Banfield J.F."/>
        </authorList>
    </citation>
    <scope>NUCLEOTIDE SEQUENCE [LARGE SCALE GENOMIC DNA]</scope>
</reference>
<dbReference type="InterPro" id="IPR017945">
    <property type="entry name" value="DHBP_synth_RibB-like_a/b_dom"/>
</dbReference>
<dbReference type="NCBIfam" id="TIGR00057">
    <property type="entry name" value="L-threonylcarbamoyladenylate synthase"/>
    <property type="match status" value="1"/>
</dbReference>
<evidence type="ECO:0000256" key="5">
    <source>
        <dbReference type="ARBA" id="ARBA00022679"/>
    </source>
</evidence>
<sequence>MEIIKVLAKRPDQRVIKKAAQIIRRGGLVIFPTETVYGLGADAFNSRAVRKIFKVKGRPEKKPLIVHVSKKSTIDALAKDVPLVARVLAKKFWPGPLTLVLKRKKIVPDEVTGGGDTVAMRMPAHKVALALIRVAGPIAASSANFSDEKPSTRISEIPRALLKKVDLVIDAGSTPVKVPSTVLDLTKTTPPKILRTGAVSRKQLEVAGLDFSARI</sequence>
<dbReference type="PANTHER" id="PTHR17490:SF16">
    <property type="entry name" value="THREONYLCARBAMOYL-AMP SYNTHASE"/>
    <property type="match status" value="1"/>
</dbReference>
<keyword evidence="9" id="KW-0067">ATP-binding</keyword>
<comment type="catalytic activity">
    <reaction evidence="11">
        <text>L-threonine + hydrogencarbonate + ATP = L-threonylcarbamoyladenylate + diphosphate + H2O</text>
        <dbReference type="Rhea" id="RHEA:36407"/>
        <dbReference type="ChEBI" id="CHEBI:15377"/>
        <dbReference type="ChEBI" id="CHEBI:17544"/>
        <dbReference type="ChEBI" id="CHEBI:30616"/>
        <dbReference type="ChEBI" id="CHEBI:33019"/>
        <dbReference type="ChEBI" id="CHEBI:57926"/>
        <dbReference type="ChEBI" id="CHEBI:73682"/>
        <dbReference type="EC" id="2.7.7.87"/>
    </reaction>
</comment>
<accession>A0A1F7UNS9</accession>
<dbReference type="Pfam" id="PF01300">
    <property type="entry name" value="Sua5_yciO_yrdC"/>
    <property type="match status" value="1"/>
</dbReference>
<comment type="caution">
    <text evidence="13">The sequence shown here is derived from an EMBL/GenBank/DDBJ whole genome shotgun (WGS) entry which is preliminary data.</text>
</comment>
<dbReference type="GO" id="GO:0005737">
    <property type="term" value="C:cytoplasm"/>
    <property type="evidence" value="ECO:0007669"/>
    <property type="project" value="UniProtKB-SubCell"/>
</dbReference>
<dbReference type="InterPro" id="IPR006070">
    <property type="entry name" value="Sua5-like_dom"/>
</dbReference>
<dbReference type="SUPFAM" id="SSF55821">
    <property type="entry name" value="YrdC/RibB"/>
    <property type="match status" value="1"/>
</dbReference>
<evidence type="ECO:0000256" key="11">
    <source>
        <dbReference type="ARBA" id="ARBA00048366"/>
    </source>
</evidence>
<dbReference type="GO" id="GO:0008033">
    <property type="term" value="P:tRNA processing"/>
    <property type="evidence" value="ECO:0007669"/>
    <property type="project" value="UniProtKB-KW"/>
</dbReference>
<dbReference type="PROSITE" id="PS51163">
    <property type="entry name" value="YRDC"/>
    <property type="match status" value="1"/>
</dbReference>
<dbReference type="GO" id="GO:0061710">
    <property type="term" value="F:L-threonylcarbamoyladenylate synthase"/>
    <property type="evidence" value="ECO:0007669"/>
    <property type="project" value="UniProtKB-EC"/>
</dbReference>
<dbReference type="Proteomes" id="UP000176897">
    <property type="component" value="Unassembled WGS sequence"/>
</dbReference>
<keyword evidence="5" id="KW-0808">Transferase</keyword>
<dbReference type="EC" id="2.7.7.87" evidence="3"/>
<comment type="subcellular location">
    <subcellularLocation>
        <location evidence="1">Cytoplasm</location>
    </subcellularLocation>
</comment>